<name>A0A1I7SDL2_BURXY</name>
<evidence type="ECO:0000313" key="2">
    <source>
        <dbReference type="Proteomes" id="UP000095284"/>
    </source>
</evidence>
<dbReference type="WBParaSite" id="BXY_1111800.1">
    <property type="protein sequence ID" value="BXY_1111800.1"/>
    <property type="gene ID" value="BXY_1111800"/>
</dbReference>
<evidence type="ECO:0000256" key="1">
    <source>
        <dbReference type="SAM" id="Phobius"/>
    </source>
</evidence>
<sequence length="144" mass="16722">MVLTTVLSMLRYVGTSDDRDFVDRINSFFTTNILIALSVLVSFKVGVKYLAQYFGFSFEKRLERNVEEQVLDSRLSCSIAENAMHEEEFSSFKFLGNKIRVRDVIYGIFIFRLGLVFANQWLCEGNDGLYTSILNKNFTINMFY</sequence>
<keyword evidence="1" id="KW-1133">Transmembrane helix</keyword>
<dbReference type="AlphaFoldDB" id="A0A1I7SDL2"/>
<feature type="transmembrane region" description="Helical" evidence="1">
    <location>
        <begin position="104"/>
        <end position="122"/>
    </location>
</feature>
<keyword evidence="1" id="KW-0812">Transmembrane</keyword>
<reference evidence="3" key="1">
    <citation type="submission" date="2016-11" db="UniProtKB">
        <authorList>
            <consortium name="WormBaseParasite"/>
        </authorList>
    </citation>
    <scope>IDENTIFICATION</scope>
</reference>
<organism evidence="2 3">
    <name type="scientific">Bursaphelenchus xylophilus</name>
    <name type="common">Pinewood nematode worm</name>
    <name type="synonym">Aphelenchoides xylophilus</name>
    <dbReference type="NCBI Taxonomy" id="6326"/>
    <lineage>
        <taxon>Eukaryota</taxon>
        <taxon>Metazoa</taxon>
        <taxon>Ecdysozoa</taxon>
        <taxon>Nematoda</taxon>
        <taxon>Chromadorea</taxon>
        <taxon>Rhabditida</taxon>
        <taxon>Tylenchina</taxon>
        <taxon>Tylenchomorpha</taxon>
        <taxon>Aphelenchoidea</taxon>
        <taxon>Aphelenchoididae</taxon>
        <taxon>Bursaphelenchus</taxon>
    </lineage>
</organism>
<protein>
    <submittedName>
        <fullName evidence="3">ABC transmembrane type-1 domain-containing protein</fullName>
    </submittedName>
</protein>
<keyword evidence="1" id="KW-0472">Membrane</keyword>
<dbReference type="Proteomes" id="UP000095284">
    <property type="component" value="Unplaced"/>
</dbReference>
<feature type="transmembrane region" description="Helical" evidence="1">
    <location>
        <begin position="28"/>
        <end position="51"/>
    </location>
</feature>
<evidence type="ECO:0000313" key="3">
    <source>
        <dbReference type="WBParaSite" id="BXY_1111800.1"/>
    </source>
</evidence>
<proteinExistence type="predicted"/>
<accession>A0A1I7SDL2</accession>